<dbReference type="InterPro" id="IPR027785">
    <property type="entry name" value="UvrD-like_helicase_C"/>
</dbReference>
<organism evidence="2 3">
    <name type="scientific">Nocardia cyriacigeorgica</name>
    <dbReference type="NCBI Taxonomy" id="135487"/>
    <lineage>
        <taxon>Bacteria</taxon>
        <taxon>Bacillati</taxon>
        <taxon>Actinomycetota</taxon>
        <taxon>Actinomycetes</taxon>
        <taxon>Mycobacteriales</taxon>
        <taxon>Nocardiaceae</taxon>
        <taxon>Nocardia</taxon>
    </lineage>
</organism>
<dbReference type="EMBL" id="JAAGVB010000591">
    <property type="protein sequence ID" value="NEW37270.1"/>
    <property type="molecule type" value="Genomic_DNA"/>
</dbReference>
<dbReference type="Proteomes" id="UP000471166">
    <property type="component" value="Unassembled WGS sequence"/>
</dbReference>
<evidence type="ECO:0000313" key="2">
    <source>
        <dbReference type="EMBL" id="NEW37270.1"/>
    </source>
</evidence>
<feature type="non-terminal residue" evidence="2">
    <location>
        <position position="92"/>
    </location>
</feature>
<protein>
    <submittedName>
        <fullName evidence="2">ATP-binding domain-containing protein</fullName>
    </submittedName>
</protein>
<dbReference type="InterPro" id="IPR027417">
    <property type="entry name" value="P-loop_NTPase"/>
</dbReference>
<dbReference type="SUPFAM" id="SSF52540">
    <property type="entry name" value="P-loop containing nucleoside triphosphate hydrolases"/>
    <property type="match status" value="1"/>
</dbReference>
<keyword evidence="2" id="KW-0067">ATP-binding</keyword>
<dbReference type="Gene3D" id="3.40.50.300">
    <property type="entry name" value="P-loop containing nucleotide triphosphate hydrolases"/>
    <property type="match status" value="1"/>
</dbReference>
<keyword evidence="2" id="KW-0547">Nucleotide-binding</keyword>
<comment type="caution">
    <text evidence="2">The sequence shown here is derived from an EMBL/GenBank/DDBJ whole genome shotgun (WGS) entry which is preliminary data.</text>
</comment>
<reference evidence="2 3" key="1">
    <citation type="submission" date="2020-01" db="EMBL/GenBank/DDBJ databases">
        <title>Genetics and antimicrobial susceptibilities of Nocardia species isolated from the soil; a comparison with species isolated from humans.</title>
        <authorList>
            <person name="Carrasco G."/>
            <person name="Monzon S."/>
            <person name="Sansegundo M."/>
            <person name="Garcia E."/>
            <person name="Garrido N."/>
            <person name="Medina M.J."/>
            <person name="Villalon P."/>
            <person name="Ramirez-Arocha A.C."/>
            <person name="Jimenez P."/>
            <person name="Cuesta I."/>
            <person name="Valdezate S."/>
        </authorList>
    </citation>
    <scope>NUCLEOTIDE SEQUENCE [LARGE SCALE GENOMIC DNA]</scope>
    <source>
        <strain evidence="2 3">CNM20110626</strain>
    </source>
</reference>
<gene>
    <name evidence="2" type="ORF">GV791_32660</name>
</gene>
<name>A0A6P1CXV3_9NOCA</name>
<feature type="domain" description="UvrD-like helicase C-terminal" evidence="1">
    <location>
        <begin position="56"/>
        <end position="92"/>
    </location>
</feature>
<dbReference type="CDD" id="cd18809">
    <property type="entry name" value="SF1_C_RecD"/>
    <property type="match status" value="1"/>
</dbReference>
<accession>A0A6P1CXV3</accession>
<dbReference type="Pfam" id="PF13538">
    <property type="entry name" value="UvrD_C_2"/>
    <property type="match status" value="1"/>
</dbReference>
<proteinExistence type="predicted"/>
<feature type="non-terminal residue" evidence="2">
    <location>
        <position position="1"/>
    </location>
</feature>
<dbReference type="RefSeq" id="WP_163848866.1">
    <property type="nucleotide sequence ID" value="NZ_JAAGVB010000591.1"/>
</dbReference>
<evidence type="ECO:0000313" key="3">
    <source>
        <dbReference type="Proteomes" id="UP000471166"/>
    </source>
</evidence>
<dbReference type="Gene3D" id="2.30.30.940">
    <property type="match status" value="1"/>
</dbReference>
<dbReference type="AlphaFoldDB" id="A0A6P1CXV3"/>
<dbReference type="GO" id="GO:0005524">
    <property type="term" value="F:ATP binding"/>
    <property type="evidence" value="ECO:0007669"/>
    <property type="project" value="UniProtKB-KW"/>
</dbReference>
<sequence length="92" mass="10091">PGQPLLVTANDHEARIYNGDTGVMVRQPDGSLRAALQRGSEPYLVHPTQFPSVVTVFAMTIHRSQGSQYDAVTIVLPEPESTLLTRELLYTA</sequence>
<evidence type="ECO:0000259" key="1">
    <source>
        <dbReference type="Pfam" id="PF13538"/>
    </source>
</evidence>